<dbReference type="Proteomes" id="UP000573729">
    <property type="component" value="Unassembled WGS sequence"/>
</dbReference>
<proteinExistence type="predicted"/>
<dbReference type="PANTHER" id="PTHR43333:SF1">
    <property type="entry name" value="D-ISOMER SPECIFIC 2-HYDROXYACID DEHYDROGENASE NAD-BINDING DOMAIN-CONTAINING PROTEIN"/>
    <property type="match status" value="1"/>
</dbReference>
<dbReference type="GO" id="GO:0051287">
    <property type="term" value="F:NAD binding"/>
    <property type="evidence" value="ECO:0007669"/>
    <property type="project" value="InterPro"/>
</dbReference>
<evidence type="ECO:0000256" key="2">
    <source>
        <dbReference type="ARBA" id="ARBA00023027"/>
    </source>
</evidence>
<dbReference type="CDD" id="cd12166">
    <property type="entry name" value="2-Hacid_dh_7"/>
    <property type="match status" value="1"/>
</dbReference>
<gene>
    <name evidence="4" type="ORF">BKA24_000140</name>
</gene>
<accession>A0A7W7BPB7</accession>
<dbReference type="PANTHER" id="PTHR43333">
    <property type="entry name" value="2-HACID_DH_C DOMAIN-CONTAINING PROTEIN"/>
    <property type="match status" value="1"/>
</dbReference>
<dbReference type="InterPro" id="IPR006140">
    <property type="entry name" value="D-isomer_DH_NAD-bd"/>
</dbReference>
<evidence type="ECO:0000256" key="1">
    <source>
        <dbReference type="ARBA" id="ARBA00023002"/>
    </source>
</evidence>
<dbReference type="GO" id="GO:0016616">
    <property type="term" value="F:oxidoreductase activity, acting on the CH-OH group of donors, NAD or NADP as acceptor"/>
    <property type="evidence" value="ECO:0007669"/>
    <property type="project" value="UniProtKB-ARBA"/>
</dbReference>
<reference evidence="4 5" key="1">
    <citation type="submission" date="2020-08" db="EMBL/GenBank/DDBJ databases">
        <title>Sequencing the genomes of 1000 actinobacteria strains.</title>
        <authorList>
            <person name="Klenk H.-P."/>
        </authorList>
    </citation>
    <scope>NUCLEOTIDE SEQUENCE [LARGE SCALE GENOMIC DNA]</scope>
    <source>
        <strain evidence="4 5">DSM 24947</strain>
    </source>
</reference>
<dbReference type="AlphaFoldDB" id="A0A7W7BPB7"/>
<dbReference type="EMBL" id="JACHMD010000001">
    <property type="protein sequence ID" value="MBB4665431.1"/>
    <property type="molecule type" value="Genomic_DNA"/>
</dbReference>
<dbReference type="SMART" id="SM00997">
    <property type="entry name" value="AdoHcyase_NAD"/>
    <property type="match status" value="1"/>
</dbReference>
<dbReference type="InterPro" id="IPR015878">
    <property type="entry name" value="Ado_hCys_hydrolase_NAD-bd"/>
</dbReference>
<evidence type="ECO:0000313" key="5">
    <source>
        <dbReference type="Proteomes" id="UP000573729"/>
    </source>
</evidence>
<dbReference type="PROSITE" id="PS00671">
    <property type="entry name" value="D_2_HYDROXYACID_DH_3"/>
    <property type="match status" value="1"/>
</dbReference>
<sequence>MASITVSVPSERLAEKLADTGAEVLVWKMDGPAPRETIDLVVPPYMAGNAGLPLLEGVRTQLVQGQSIGYEGVEQKLPAGVVFANAATVHETSTAELALALALAAQREFVRFMQAQATGTWSPVVASSLADRRVLVLGYGGVGKAVAARLAPFEVEVIPVATRARDEDGVHVHGVDELPDLLPAAEIVIATLPGGDATRHIVDDEFLAALPDGALIVNVGRGSLIDTDALVDHVSRGRIRAALDVTEPEPLPADHPLWTLDGVLIAPHVGGATNAMAPRSEALIRRQIGHLQRGETPENIVLRT</sequence>
<evidence type="ECO:0000259" key="3">
    <source>
        <dbReference type="SMART" id="SM00997"/>
    </source>
</evidence>
<evidence type="ECO:0000313" key="4">
    <source>
        <dbReference type="EMBL" id="MBB4665431.1"/>
    </source>
</evidence>
<dbReference type="InterPro" id="IPR029753">
    <property type="entry name" value="D-isomer_DH_CS"/>
</dbReference>
<protein>
    <submittedName>
        <fullName evidence="4">Phosphoglycerate dehydrogenase-like enzyme</fullName>
    </submittedName>
</protein>
<feature type="domain" description="S-adenosyl-L-homocysteine hydrolase NAD binding" evidence="3">
    <location>
        <begin position="110"/>
        <end position="280"/>
    </location>
</feature>
<keyword evidence="1" id="KW-0560">Oxidoreductase</keyword>
<organism evidence="4 5">
    <name type="scientific">Microbacterium marinum</name>
    <dbReference type="NCBI Taxonomy" id="421115"/>
    <lineage>
        <taxon>Bacteria</taxon>
        <taxon>Bacillati</taxon>
        <taxon>Actinomycetota</taxon>
        <taxon>Actinomycetes</taxon>
        <taxon>Micrococcales</taxon>
        <taxon>Microbacteriaceae</taxon>
        <taxon>Microbacterium</taxon>
    </lineage>
</organism>
<keyword evidence="2" id="KW-0520">NAD</keyword>
<comment type="caution">
    <text evidence="4">The sequence shown here is derived from an EMBL/GenBank/DDBJ whole genome shotgun (WGS) entry which is preliminary data.</text>
</comment>
<dbReference type="SUPFAM" id="SSF51735">
    <property type="entry name" value="NAD(P)-binding Rossmann-fold domains"/>
    <property type="match status" value="1"/>
</dbReference>
<dbReference type="RefSeq" id="WP_184214329.1">
    <property type="nucleotide sequence ID" value="NZ_JACHMD010000001.1"/>
</dbReference>
<name>A0A7W7BPB7_9MICO</name>
<dbReference type="Pfam" id="PF02826">
    <property type="entry name" value="2-Hacid_dh_C"/>
    <property type="match status" value="1"/>
</dbReference>
<keyword evidence="5" id="KW-1185">Reference proteome</keyword>
<dbReference type="Gene3D" id="3.40.50.720">
    <property type="entry name" value="NAD(P)-binding Rossmann-like Domain"/>
    <property type="match status" value="2"/>
</dbReference>
<dbReference type="InterPro" id="IPR036291">
    <property type="entry name" value="NAD(P)-bd_dom_sf"/>
</dbReference>